<dbReference type="Pfam" id="PF05593">
    <property type="entry name" value="RHS_repeat"/>
    <property type="match status" value="1"/>
</dbReference>
<dbReference type="InterPro" id="IPR002909">
    <property type="entry name" value="IPT_dom"/>
</dbReference>
<dbReference type="InterPro" id="IPR006530">
    <property type="entry name" value="YD"/>
</dbReference>
<evidence type="ECO:0000313" key="3">
    <source>
        <dbReference type="Proteomes" id="UP000247346"/>
    </source>
</evidence>
<comment type="caution">
    <text evidence="2">The sequence shown here is derived from an EMBL/GenBank/DDBJ whole genome shotgun (WGS) entry which is preliminary data.</text>
</comment>
<feature type="domain" description="IPT/TIG" evidence="1">
    <location>
        <begin position="95"/>
        <end position="168"/>
    </location>
</feature>
<organism evidence="2 3">
    <name type="scientific">Xanthomonas sacchari</name>
    <dbReference type="NCBI Taxonomy" id="56458"/>
    <lineage>
        <taxon>Bacteria</taxon>
        <taxon>Pseudomonadati</taxon>
        <taxon>Pseudomonadota</taxon>
        <taxon>Gammaproteobacteria</taxon>
        <taxon>Lysobacterales</taxon>
        <taxon>Lysobacteraceae</taxon>
        <taxon>Xanthomonas</taxon>
    </lineage>
</organism>
<dbReference type="InterPro" id="IPR013783">
    <property type="entry name" value="Ig-like_fold"/>
</dbReference>
<accession>A0A2P5Z1E5</accession>
<dbReference type="Gene3D" id="2.60.120.380">
    <property type="match status" value="1"/>
</dbReference>
<dbReference type="GeneID" id="93878911"/>
<dbReference type="Pfam" id="PF01833">
    <property type="entry name" value="TIG"/>
    <property type="match status" value="2"/>
</dbReference>
<reference evidence="2 3" key="1">
    <citation type="submission" date="2016-08" db="EMBL/GenBank/DDBJ databases">
        <authorList>
            <person name="Seilhamer J.J."/>
        </authorList>
    </citation>
    <scope>NUCLEOTIDE SEQUENCE [LARGE SCALE GENOMIC DNA]</scope>
    <source>
        <strain evidence="2 3">CFBP4641</strain>
    </source>
</reference>
<sequence>MERRGAGMGSVVGLLKRAAHAPAQGWRRIVGRTVAALLLTLLACTSGATSYVYDAQGRLVAVSNDAGASARYRYDTMGNIVAVERVSSGTLAVLGFSPARGAAGDRVRIQGQGFSTAASANSVTFNGQAATVLAASARELTVLVPATASTGPISVAVAGQSASSAQQFLVDANLRQPTITGVSPLIASAGTAITVDGQNLAPVAGQTTAKLDRKTAVLSSATGTRLVFPVPGRSGSGPVTVTTPYGSATSSQDVLVVPSSVSSVGIASVTRLTLDAAAVDVAVANAGGSAAVLFTGMAGDYLSAQFQSLGSTTLNYLVFGTDNVEIASGLVNANQPTLHLPRLKVGGTYLLLLTPSTSSASWKMAVEHAGVLALDGAETSVATSLAAQSKRYTFLAQAGSRLGLAVAEQTPAGSGWGTALVQVFDADGVNLGYQYCNQANNGCALNIAAPRTGVYQVLLTPGTSGARTLRLNLWLSSDLLQALPKDQDVLAETSRRGQNLRLSFGAVAGDAFALQVAAQTTVPAGRDVYYRVYAPDGTSVASMAVRAAGTTYVTAKTSGTYQVLVDPGFGETVRLQMRLSTGNVGSGGGGLDDATSAFATQLPGDSVYFTFSATAGQSLGLGISELQSNESGPLNLTIYGPAGAPMAGAACEVANDGCDVNLPQLAAGRYGVLVAPATTTQTMRFKATLSTDLALSLTRDAVSQVSIGRRGQNAVLSFQAGAGDALAVQVSEQTTTPANGTVYYRVYQPDGTALSSMAVSGSGTLTMNTPVAGAYRLFVDPRNGATMSAKVLVTTGSAGGLQLDGSSGVYSGAAGQSVFFSFSAAASQNLGLGIGDLNLSSGTYVNVKIANPNGSTLTTATCYAASGCAFNLLNLTAGNYGVTVSPQSGSQSIAFKATLSTEVTGFLQKDASSSVDISRYAQNARLTFTGTAGESLALLAADVATRPAGRDVVYAVYRPNGALWKNVTASGNVILAMPNLPETGSYRVFVDPAGGALWSARLKLSTGQDGNVELDGAGGSYQTPAGQGVHFSIDTQAGQNLGLGITDIAVSSGNYFNIAVYSPNGTTLYSGSCYVQDGCSLPLRNTLAGRYSVVATPASASQTIQFRAVLSSELLDQLTRDQPLHLALARYGQNARLRFQAQAGESLMLLVAAQTTLPSGRDVVYRVLRPDGAVWKAATIKVGDAINLISIPTSGEYAIQVESRTGSPLESDITLSSGISLPIDGPPSHVVTRLPAQYKHFSFIASQGQNLGLGISGIQIVGSGWQRVVASVYKADGSTLASGYCDVERGGCDFDLVNLAAGKYAVLITQEEEQAATYDVTLSSDLALNLQRDTPLAVSVARRGQNARLSFQGQAGDKLAVLVQNQATTPADGTSYYSVYQPNGTLLTSGSTRTGTAIGLGSLPTTGQYSVVVDPQYGQTIDTTVALSTGTSVAVDSSRTFAAGPPGAGIFFWFDAQAGQKLDFGLDQIALSGNGYAWVYATFYRPDGSKVFSNTNCFRTYGCGFSIDAAQAGRYGVVVVPSSEDQSFALTASVSSTVVGTLAWDVPQSIALDRHGKTATLSFSGTAGQGVLLRVVNQTTTPVGRSVTYALYRPDGQSYRSLSASAGSSDLSFPALPTSGTYRLRIVPEDGVTAAMDITLDSTP</sequence>
<evidence type="ECO:0000259" key="1">
    <source>
        <dbReference type="Pfam" id="PF01833"/>
    </source>
</evidence>
<dbReference type="CDD" id="cd00603">
    <property type="entry name" value="IPT_PCSR"/>
    <property type="match status" value="1"/>
</dbReference>
<protein>
    <recommendedName>
        <fullName evidence="1">IPT/TIG domain-containing protein</fullName>
    </recommendedName>
</protein>
<dbReference type="InterPro" id="IPR031325">
    <property type="entry name" value="RHS_repeat"/>
</dbReference>
<feature type="domain" description="IPT/TIG" evidence="1">
    <location>
        <begin position="177"/>
        <end position="253"/>
    </location>
</feature>
<dbReference type="Gene3D" id="2.60.40.10">
    <property type="entry name" value="Immunoglobulins"/>
    <property type="match status" value="2"/>
</dbReference>
<proteinExistence type="predicted"/>
<evidence type="ECO:0000313" key="2">
    <source>
        <dbReference type="EMBL" id="PPU81257.1"/>
    </source>
</evidence>
<name>A0A2P5Z1E5_9XANT</name>
<dbReference type="Proteomes" id="UP000247346">
    <property type="component" value="Unassembled WGS sequence"/>
</dbReference>
<dbReference type="RefSeq" id="WP_081482000.1">
    <property type="nucleotide sequence ID" value="NZ_CP132343.1"/>
</dbReference>
<gene>
    <name evidence="2" type="ORF">XsacCFBP4641_15350</name>
</gene>
<dbReference type="EMBL" id="MDEK01000014">
    <property type="protein sequence ID" value="PPU81257.1"/>
    <property type="molecule type" value="Genomic_DNA"/>
</dbReference>
<dbReference type="SUPFAM" id="SSF81296">
    <property type="entry name" value="E set domains"/>
    <property type="match status" value="2"/>
</dbReference>
<dbReference type="OrthoDB" id="5926862at2"/>
<dbReference type="NCBIfam" id="TIGR01643">
    <property type="entry name" value="YD_repeat_2x"/>
    <property type="match status" value="1"/>
</dbReference>
<dbReference type="InterPro" id="IPR014756">
    <property type="entry name" value="Ig_E-set"/>
</dbReference>